<evidence type="ECO:0000313" key="2">
    <source>
        <dbReference type="EMBL" id="GAA2267058.1"/>
    </source>
</evidence>
<keyword evidence="3" id="KW-1185">Reference proteome</keyword>
<evidence type="ECO:0000313" key="3">
    <source>
        <dbReference type="Proteomes" id="UP001500305"/>
    </source>
</evidence>
<name>A0ABN3EQC5_9ACTN</name>
<protein>
    <submittedName>
        <fullName evidence="2">Uncharacterized protein</fullName>
    </submittedName>
</protein>
<organism evidence="2 3">
    <name type="scientific">Kitasatospora cystarginea</name>
    <dbReference type="NCBI Taxonomy" id="58350"/>
    <lineage>
        <taxon>Bacteria</taxon>
        <taxon>Bacillati</taxon>
        <taxon>Actinomycetota</taxon>
        <taxon>Actinomycetes</taxon>
        <taxon>Kitasatosporales</taxon>
        <taxon>Streptomycetaceae</taxon>
        <taxon>Kitasatospora</taxon>
    </lineage>
</organism>
<comment type="caution">
    <text evidence="2">The sequence shown here is derived from an EMBL/GenBank/DDBJ whole genome shotgun (WGS) entry which is preliminary data.</text>
</comment>
<sequence length="167" mass="17777">MTPKTTTRRRLTAIAASLAVAGTVLLTGAGEASATSNTISSWSTWSSPVRCHDSEGAYVTLCLYYNSNANGALTKEYSTQDGSINETFWATDQYGSAGYGQQVKNNAASAENASNSTIGIWTSSWFYGDVNYLPAGRGGNLTWNLKNNEASWGIVDELNRGGQLVLA</sequence>
<accession>A0ABN3EQC5</accession>
<reference evidence="2 3" key="1">
    <citation type="journal article" date="2019" name="Int. J. Syst. Evol. Microbiol.">
        <title>The Global Catalogue of Microorganisms (GCM) 10K type strain sequencing project: providing services to taxonomists for standard genome sequencing and annotation.</title>
        <authorList>
            <consortium name="The Broad Institute Genomics Platform"/>
            <consortium name="The Broad Institute Genome Sequencing Center for Infectious Disease"/>
            <person name="Wu L."/>
            <person name="Ma J."/>
        </authorList>
    </citation>
    <scope>NUCLEOTIDE SEQUENCE [LARGE SCALE GENOMIC DNA]</scope>
    <source>
        <strain evidence="2 3">JCM 7356</strain>
    </source>
</reference>
<gene>
    <name evidence="2" type="ORF">GCM10010430_60270</name>
</gene>
<proteinExistence type="predicted"/>
<dbReference type="Proteomes" id="UP001500305">
    <property type="component" value="Unassembled WGS sequence"/>
</dbReference>
<feature type="signal peptide" evidence="1">
    <location>
        <begin position="1"/>
        <end position="34"/>
    </location>
</feature>
<dbReference type="InterPro" id="IPR006311">
    <property type="entry name" value="TAT_signal"/>
</dbReference>
<keyword evidence="1" id="KW-0732">Signal</keyword>
<dbReference type="PROSITE" id="PS51318">
    <property type="entry name" value="TAT"/>
    <property type="match status" value="1"/>
</dbReference>
<dbReference type="EMBL" id="BAAATR010000034">
    <property type="protein sequence ID" value="GAA2267058.1"/>
    <property type="molecule type" value="Genomic_DNA"/>
</dbReference>
<feature type="chain" id="PRO_5046257823" evidence="1">
    <location>
        <begin position="35"/>
        <end position="167"/>
    </location>
</feature>
<evidence type="ECO:0000256" key="1">
    <source>
        <dbReference type="SAM" id="SignalP"/>
    </source>
</evidence>
<dbReference type="RefSeq" id="WP_344639680.1">
    <property type="nucleotide sequence ID" value="NZ_BAAATR010000034.1"/>
</dbReference>